<feature type="compositionally biased region" description="Basic and acidic residues" evidence="6">
    <location>
        <begin position="905"/>
        <end position="920"/>
    </location>
</feature>
<dbReference type="SUPFAM" id="SSF50044">
    <property type="entry name" value="SH3-domain"/>
    <property type="match status" value="1"/>
</dbReference>
<feature type="compositionally biased region" description="Low complexity" evidence="6">
    <location>
        <begin position="781"/>
        <end position="812"/>
    </location>
</feature>
<comment type="caution">
    <text evidence="10">The sequence shown here is derived from an EMBL/GenBank/DDBJ whole genome shotgun (WGS) entry which is preliminary data.</text>
</comment>
<dbReference type="InterPro" id="IPR001452">
    <property type="entry name" value="SH3_domain"/>
</dbReference>
<feature type="compositionally biased region" description="Low complexity" evidence="6">
    <location>
        <begin position="1168"/>
        <end position="1183"/>
    </location>
</feature>
<feature type="repeat" description="ANK" evidence="4">
    <location>
        <begin position="218"/>
        <end position="251"/>
    </location>
</feature>
<dbReference type="PROSITE" id="PS50297">
    <property type="entry name" value="ANK_REP_REGION"/>
    <property type="match status" value="4"/>
</dbReference>
<dbReference type="Gene3D" id="2.30.30.40">
    <property type="entry name" value="SH3 Domains"/>
    <property type="match status" value="1"/>
</dbReference>
<feature type="repeat" description="ANK" evidence="4">
    <location>
        <begin position="352"/>
        <end position="384"/>
    </location>
</feature>
<dbReference type="Gene3D" id="3.10.20.90">
    <property type="entry name" value="Phosphatidylinositol 3-kinase Catalytic Subunit, Chain A, domain 1"/>
    <property type="match status" value="1"/>
</dbReference>
<dbReference type="Gene3D" id="1.10.150.50">
    <property type="entry name" value="Transcription Factor, Ets-1"/>
    <property type="match status" value="1"/>
</dbReference>
<feature type="domain" description="PDZ" evidence="9">
    <location>
        <begin position="577"/>
        <end position="671"/>
    </location>
</feature>
<feature type="compositionally biased region" description="Polar residues" evidence="6">
    <location>
        <begin position="1056"/>
        <end position="1065"/>
    </location>
</feature>
<feature type="compositionally biased region" description="Basic and acidic residues" evidence="6">
    <location>
        <begin position="944"/>
        <end position="973"/>
    </location>
</feature>
<dbReference type="PROSITE" id="PS50105">
    <property type="entry name" value="SAM_DOMAIN"/>
    <property type="match status" value="1"/>
</dbReference>
<dbReference type="SMART" id="SM00454">
    <property type="entry name" value="SAM"/>
    <property type="match status" value="1"/>
</dbReference>
<dbReference type="InterPro" id="IPR002110">
    <property type="entry name" value="Ankyrin_rpt"/>
</dbReference>
<feature type="compositionally biased region" description="Low complexity" evidence="6">
    <location>
        <begin position="877"/>
        <end position="890"/>
    </location>
</feature>
<dbReference type="InterPro" id="IPR036770">
    <property type="entry name" value="Ankyrin_rpt-contain_sf"/>
</dbReference>
<dbReference type="PANTHER" id="PTHR24135:SF28">
    <property type="entry name" value="LD13733P"/>
    <property type="match status" value="1"/>
</dbReference>
<feature type="compositionally biased region" description="Pro residues" evidence="6">
    <location>
        <begin position="825"/>
        <end position="839"/>
    </location>
</feature>
<dbReference type="SMART" id="SM00228">
    <property type="entry name" value="PDZ"/>
    <property type="match status" value="1"/>
</dbReference>
<dbReference type="GO" id="GO:0014069">
    <property type="term" value="C:postsynaptic density"/>
    <property type="evidence" value="ECO:0007669"/>
    <property type="project" value="UniProtKB-SubCell"/>
</dbReference>
<dbReference type="Pfam" id="PF12796">
    <property type="entry name" value="Ank_2"/>
    <property type="match status" value="2"/>
</dbReference>
<feature type="repeat" description="ANK" evidence="4">
    <location>
        <begin position="252"/>
        <end position="284"/>
    </location>
</feature>
<accession>A0A9Q1BTR9</accession>
<feature type="repeat" description="ANK" evidence="4">
    <location>
        <begin position="319"/>
        <end position="351"/>
    </location>
</feature>
<dbReference type="CDD" id="cd06746">
    <property type="entry name" value="PDZ_SHANK1_3-like"/>
    <property type="match status" value="1"/>
</dbReference>
<evidence type="ECO:0000256" key="4">
    <source>
        <dbReference type="PROSITE-ProRule" id="PRU00023"/>
    </source>
</evidence>
<feature type="compositionally biased region" description="Basic and acidic residues" evidence="6">
    <location>
        <begin position="1087"/>
        <end position="1101"/>
    </location>
</feature>
<feature type="compositionally biased region" description="Low complexity" evidence="6">
    <location>
        <begin position="1102"/>
        <end position="1121"/>
    </location>
</feature>
<dbReference type="GO" id="GO:0035255">
    <property type="term" value="F:ionotropic glutamate receptor binding"/>
    <property type="evidence" value="ECO:0007669"/>
    <property type="project" value="TreeGrafter"/>
</dbReference>
<dbReference type="InterPro" id="IPR013761">
    <property type="entry name" value="SAM/pointed_sf"/>
</dbReference>
<dbReference type="SUPFAM" id="SSF47769">
    <property type="entry name" value="SAM/Pointed domain"/>
    <property type="match status" value="1"/>
</dbReference>
<organism evidence="10 11">
    <name type="scientific">Holothuria leucospilota</name>
    <name type="common">Black long sea cucumber</name>
    <name type="synonym">Mertensiothuria leucospilota</name>
    <dbReference type="NCBI Taxonomy" id="206669"/>
    <lineage>
        <taxon>Eukaryota</taxon>
        <taxon>Metazoa</taxon>
        <taxon>Echinodermata</taxon>
        <taxon>Eleutherozoa</taxon>
        <taxon>Echinozoa</taxon>
        <taxon>Holothuroidea</taxon>
        <taxon>Aspidochirotacea</taxon>
        <taxon>Aspidochirotida</taxon>
        <taxon>Holothuriidae</taxon>
        <taxon>Holothuria</taxon>
    </lineage>
</organism>
<dbReference type="GO" id="GO:0045211">
    <property type="term" value="C:postsynaptic membrane"/>
    <property type="evidence" value="ECO:0007669"/>
    <property type="project" value="TreeGrafter"/>
</dbReference>
<evidence type="ECO:0000256" key="1">
    <source>
        <dbReference type="ARBA" id="ARBA00022443"/>
    </source>
</evidence>
<dbReference type="PROSITE" id="PS50106">
    <property type="entry name" value="PDZ"/>
    <property type="match status" value="1"/>
</dbReference>
<dbReference type="Pfam" id="PF07653">
    <property type="entry name" value="SH3_2"/>
    <property type="match status" value="1"/>
</dbReference>
<feature type="region of interest" description="Disordered" evidence="6">
    <location>
        <begin position="774"/>
        <end position="1187"/>
    </location>
</feature>
<feature type="compositionally biased region" description="Polar residues" evidence="6">
    <location>
        <begin position="688"/>
        <end position="703"/>
    </location>
</feature>
<dbReference type="InterPro" id="IPR001478">
    <property type="entry name" value="PDZ"/>
</dbReference>
<dbReference type="SMART" id="SM00326">
    <property type="entry name" value="SH3"/>
    <property type="match status" value="1"/>
</dbReference>
<keyword evidence="11" id="KW-1185">Reference proteome</keyword>
<keyword evidence="1 5" id="KW-0728">SH3 domain</keyword>
<dbReference type="Proteomes" id="UP001152320">
    <property type="component" value="Chromosome 12"/>
</dbReference>
<dbReference type="InterPro" id="IPR036034">
    <property type="entry name" value="PDZ_sf"/>
</dbReference>
<dbReference type="Pfam" id="PF17820">
    <property type="entry name" value="PDZ_6"/>
    <property type="match status" value="1"/>
</dbReference>
<gene>
    <name evidence="10" type="ORF">HOLleu_26079</name>
</gene>
<dbReference type="InterPro" id="IPR001660">
    <property type="entry name" value="SAM"/>
</dbReference>
<dbReference type="Pfam" id="PF00536">
    <property type="entry name" value="SAM_1"/>
    <property type="match status" value="1"/>
</dbReference>
<evidence type="ECO:0000256" key="5">
    <source>
        <dbReference type="PROSITE-ProRule" id="PRU00192"/>
    </source>
</evidence>
<dbReference type="CDD" id="cd00174">
    <property type="entry name" value="SH3"/>
    <property type="match status" value="1"/>
</dbReference>
<feature type="compositionally biased region" description="Polar residues" evidence="6">
    <location>
        <begin position="711"/>
        <end position="730"/>
    </location>
</feature>
<dbReference type="EMBL" id="JAIZAY010000012">
    <property type="protein sequence ID" value="KAJ8032528.1"/>
    <property type="molecule type" value="Genomic_DNA"/>
</dbReference>
<feature type="compositionally biased region" description="Polar residues" evidence="6">
    <location>
        <begin position="1015"/>
        <end position="1025"/>
    </location>
</feature>
<dbReference type="Gene3D" id="1.25.40.20">
    <property type="entry name" value="Ankyrin repeat-containing domain"/>
    <property type="match status" value="2"/>
</dbReference>
<dbReference type="PANTHER" id="PTHR24135">
    <property type="entry name" value="SH3 AND MULTIPLE ANKYRIN REPEAT DOMAINS PROTEIN"/>
    <property type="match status" value="1"/>
</dbReference>
<evidence type="ECO:0000256" key="6">
    <source>
        <dbReference type="SAM" id="MobiDB-lite"/>
    </source>
</evidence>
<evidence type="ECO:0000259" key="7">
    <source>
        <dbReference type="PROSITE" id="PS50002"/>
    </source>
</evidence>
<reference evidence="10" key="1">
    <citation type="submission" date="2021-10" db="EMBL/GenBank/DDBJ databases">
        <title>Tropical sea cucumber genome reveals ecological adaptation and Cuvierian tubules defense mechanism.</title>
        <authorList>
            <person name="Chen T."/>
        </authorList>
    </citation>
    <scope>NUCLEOTIDE SEQUENCE</scope>
    <source>
        <strain evidence="10">Nanhai2018</strain>
        <tissue evidence="10">Muscle</tissue>
    </source>
</reference>
<dbReference type="SUPFAM" id="SSF48403">
    <property type="entry name" value="Ankyrin repeat"/>
    <property type="match status" value="1"/>
</dbReference>
<comment type="subcellular location">
    <subcellularLocation>
        <location evidence="3">Postsynaptic density</location>
    </subcellularLocation>
</comment>
<dbReference type="GO" id="GO:0043197">
    <property type="term" value="C:dendritic spine"/>
    <property type="evidence" value="ECO:0007669"/>
    <property type="project" value="TreeGrafter"/>
</dbReference>
<evidence type="ECO:0000256" key="2">
    <source>
        <dbReference type="ARBA" id="ARBA00023018"/>
    </source>
</evidence>
<keyword evidence="2" id="KW-0770">Synapse</keyword>
<dbReference type="GO" id="GO:0030160">
    <property type="term" value="F:synaptic receptor adaptor activity"/>
    <property type="evidence" value="ECO:0007669"/>
    <property type="project" value="TreeGrafter"/>
</dbReference>
<feature type="region of interest" description="Disordered" evidence="6">
    <location>
        <begin position="677"/>
        <end position="742"/>
    </location>
</feature>
<proteinExistence type="predicted"/>
<evidence type="ECO:0000259" key="8">
    <source>
        <dbReference type="PROSITE" id="PS50105"/>
    </source>
</evidence>
<evidence type="ECO:0000313" key="10">
    <source>
        <dbReference type="EMBL" id="KAJ8032528.1"/>
    </source>
</evidence>
<feature type="domain" description="SAM" evidence="8">
    <location>
        <begin position="1192"/>
        <end position="1253"/>
    </location>
</feature>
<dbReference type="SMART" id="SM00248">
    <property type="entry name" value="ANK"/>
    <property type="match status" value="6"/>
</dbReference>
<sequence>MDQDLPPGNDDVEYYTIADMDRLRRTVAIGSLSELSDEDNRSISGESIIMERMNSFSSASSGRTEGVADEFVDGIEVLNVLVKVRVDTVDVQKRMCFPLHQKIWEAKLQVLNSFGSEVQDGLNYGFFILPANNRAGKFLDDERSFKDYHLDSKVGLEFKYKKRVYRQMNLDFSQVRKHNNKANFRSLLDSIKNKDAAKVEKLLADKFIDPNFIAESVGGESPLTLAASLDKTEEVIKLLVSNGAHLDFRNKQGQTAVHKAVEKSRAKIAELLLDLGASSNYRDARGLTPAYYSALYGGDPTCLTLMVKDRSDLDVSDDKGWRELHQACKYGRVQHVEILIQYGADMNAQNEAGNTALHICASNNQTAAARILLFRGVDKMMRNQSSQTAYQVAIVSNNLDLAENIKNFADDQVVRIQEEPVYAPRRRWTSAAPLNRTSSEPFISKDLDLISLNSRTSANSMPVQRMDSGSGGYPSPVVHRRLDKPPPSKEYVAIQDYTACDDGELSFYKGDIIDILGISDDNYWEGRVNGQIGWFPAHLVRETGHKKKITDPGMTNNRSVPGAALTDKHSVLFEPRVAVLQRGKKGFGFVLRGAKSPKGPQVEFVPTKEFPALQYLECVDKGSPADKAGLLRGDFVLEINGRDVTSAPHQEVVHMVVTAPNTIVMKVVTAPNALSRQNLDRLGPPTSPYTTVVPHSQLATNSPDGYPYSNDPGTWQSTLPSNGVSMIQRPTQPPPPPNKFSTIARINSAKSYDAPSQDQSTAFEEEIADRTLTEDDLRRYSLGSDSAVSSSRSSPASSNKASSTASVTDSAVNLLYERSSSEPGVPKPPSKKPLPPPPTRSSSLSLNGPPTTVPPGVSESTAEPPKTGLAAAIAERAAQMSKKSAAAQEADQSPSEMSAFQLAMQEREKALRRMSSDERLQPPPIRPKPGPSSLEDAIKKRKAKLDEAKDHSDIESKIKSYKQESQNRPKGEDALMNALSKRRSKVEGNLSSDESGGSPLVSPVRKAPSPPLKYGSTSSPVNEGSNKIVKPSNKPPPPPPPTADKPSLSRPKAHTSPPSAVSSEQSKVDSIESNGIVPPPPAFYSDHSMERSKNRNREHLVETASVSSSQSSISTVSTMSTDPSSNESFEGDKQDNYDSNNSVKSGSSTSSSVVTVKSTSDHENGNVSSSSQQDLNQINDQNNTSSKPVAEWTIEEVADWLVTINMSDYKNDFLENEISGEHLIALTKDDLGELGVKRLGHKMTILKAVEKLS</sequence>
<feature type="domain" description="SH3" evidence="7">
    <location>
        <begin position="486"/>
        <end position="545"/>
    </location>
</feature>
<evidence type="ECO:0000313" key="11">
    <source>
        <dbReference type="Proteomes" id="UP001152320"/>
    </source>
</evidence>
<dbReference type="PROSITE" id="PS50088">
    <property type="entry name" value="ANK_REPEAT"/>
    <property type="match status" value="4"/>
</dbReference>
<protein>
    <submittedName>
        <fullName evidence="10">SH3 and multiple ankyrin repeat domains protein 3</fullName>
    </submittedName>
</protein>
<feature type="compositionally biased region" description="Low complexity" evidence="6">
    <location>
        <begin position="1139"/>
        <end position="1158"/>
    </location>
</feature>
<dbReference type="PROSITE" id="PS50002">
    <property type="entry name" value="SH3"/>
    <property type="match status" value="1"/>
</dbReference>
<dbReference type="InterPro" id="IPR036028">
    <property type="entry name" value="SH3-like_dom_sf"/>
</dbReference>
<keyword evidence="4" id="KW-0040">ANK repeat</keyword>
<evidence type="ECO:0000259" key="9">
    <source>
        <dbReference type="PROSITE" id="PS50106"/>
    </source>
</evidence>
<dbReference type="InterPro" id="IPR041489">
    <property type="entry name" value="PDZ_6"/>
</dbReference>
<feature type="compositionally biased region" description="Pro residues" evidence="6">
    <location>
        <begin position="921"/>
        <end position="930"/>
    </location>
</feature>
<feature type="compositionally biased region" description="Pro residues" evidence="6">
    <location>
        <begin position="1033"/>
        <end position="1043"/>
    </location>
</feature>
<dbReference type="Gene3D" id="2.30.42.10">
    <property type="match status" value="1"/>
</dbReference>
<dbReference type="OrthoDB" id="445896at2759"/>
<dbReference type="InterPro" id="IPR051569">
    <property type="entry name" value="SHANK"/>
</dbReference>
<dbReference type="SUPFAM" id="SSF50156">
    <property type="entry name" value="PDZ domain-like"/>
    <property type="match status" value="1"/>
</dbReference>
<dbReference type="AlphaFoldDB" id="A0A9Q1BTR9"/>
<evidence type="ECO:0000256" key="3">
    <source>
        <dbReference type="ARBA" id="ARBA00034105"/>
    </source>
</evidence>
<name>A0A9Q1BTR9_HOLLE</name>